<protein>
    <submittedName>
        <fullName evidence="2">Membrane protein</fullName>
    </submittedName>
</protein>
<proteinExistence type="predicted"/>
<name>A0AAE7BAP8_9BACT</name>
<evidence type="ECO:0000313" key="2">
    <source>
        <dbReference type="EMBL" id="QKF68523.1"/>
    </source>
</evidence>
<keyword evidence="1" id="KW-1133">Transmembrane helix</keyword>
<keyword evidence="3" id="KW-1185">Reference proteome</keyword>
<evidence type="ECO:0000256" key="1">
    <source>
        <dbReference type="SAM" id="Phobius"/>
    </source>
</evidence>
<keyword evidence="1" id="KW-0472">Membrane</keyword>
<feature type="transmembrane region" description="Helical" evidence="1">
    <location>
        <begin position="6"/>
        <end position="24"/>
    </location>
</feature>
<organism evidence="2 3">
    <name type="scientific">Arcobacter venerupis</name>
    <dbReference type="NCBI Taxonomy" id="1054033"/>
    <lineage>
        <taxon>Bacteria</taxon>
        <taxon>Pseudomonadati</taxon>
        <taxon>Campylobacterota</taxon>
        <taxon>Epsilonproteobacteria</taxon>
        <taxon>Campylobacterales</taxon>
        <taxon>Arcobacteraceae</taxon>
        <taxon>Arcobacter</taxon>
    </lineage>
</organism>
<gene>
    <name evidence="2" type="ORF">AVENP_3060</name>
</gene>
<reference evidence="2 3" key="1">
    <citation type="submission" date="2020-05" db="EMBL/GenBank/DDBJ databases">
        <title>Complete genome sequencing of Campylobacter and Arcobacter type strains.</title>
        <authorList>
            <person name="Miller W.G."/>
            <person name="Yee E."/>
        </authorList>
    </citation>
    <scope>NUCLEOTIDE SEQUENCE [LARGE SCALE GENOMIC DNA]</scope>
    <source>
        <strain evidence="2 3">LMG 26156</strain>
    </source>
</reference>
<keyword evidence="1" id="KW-0812">Transmembrane</keyword>
<evidence type="ECO:0000313" key="3">
    <source>
        <dbReference type="Proteomes" id="UP000503482"/>
    </source>
</evidence>
<dbReference type="AlphaFoldDB" id="A0AAE7BAP8"/>
<dbReference type="EMBL" id="CP053840">
    <property type="protein sequence ID" value="QKF68523.1"/>
    <property type="molecule type" value="Genomic_DNA"/>
</dbReference>
<dbReference type="KEGG" id="avp:AVENP_3060"/>
<sequence>MINQIPTEIISNVISILLVIVLFYKFSKHKKQLTVIQKLSALNDENSLTNSDISYIKDNEKEYEQKALKAQQLIKLLNPIFIFFIGIIFIYLPLSEALLNLNAFIVAYILIQLDKINKNNTFTLLKELRKSIHEAKEV</sequence>
<accession>A0AAE7BAP8</accession>
<dbReference type="RefSeq" id="WP_128360342.1">
    <property type="nucleotide sequence ID" value="NZ_CP053840.1"/>
</dbReference>
<dbReference type="Proteomes" id="UP000503482">
    <property type="component" value="Chromosome"/>
</dbReference>
<feature type="transmembrane region" description="Helical" evidence="1">
    <location>
        <begin position="73"/>
        <end position="91"/>
    </location>
</feature>